<comment type="caution">
    <text evidence="1">The sequence shown here is derived from an EMBL/GenBank/DDBJ whole genome shotgun (WGS) entry which is preliminary data.</text>
</comment>
<evidence type="ECO:0008006" key="3">
    <source>
        <dbReference type="Google" id="ProtNLM"/>
    </source>
</evidence>
<accession>A0A246GGU6</accession>
<proteinExistence type="predicted"/>
<dbReference type="AlphaFoldDB" id="A0A246GGU6"/>
<organism evidence="1 2">
    <name type="scientific">Flavobacterium davisii</name>
    <dbReference type="NCBI Taxonomy" id="2906077"/>
    <lineage>
        <taxon>Bacteria</taxon>
        <taxon>Pseudomonadati</taxon>
        <taxon>Bacteroidota</taxon>
        <taxon>Flavobacteriia</taxon>
        <taxon>Flavobacteriales</taxon>
        <taxon>Flavobacteriaceae</taxon>
        <taxon>Flavobacterium</taxon>
    </lineage>
</organism>
<reference evidence="1 2" key="1">
    <citation type="journal article" date="2017" name="Infect. Genet. Evol.">
        <title>Comparative genome analysis of fish pathogen Flavobacterium columnare reveals extensive sequence diversity within the species.</title>
        <authorList>
            <person name="Kayansamruaj P."/>
            <person name="Dong H.T."/>
            <person name="Hirono I."/>
            <person name="Kondo H."/>
            <person name="Senapin S."/>
            <person name="Rodkhum C."/>
        </authorList>
    </citation>
    <scope>NUCLEOTIDE SEQUENCE [LARGE SCALE GENOMIC DNA]</scope>
    <source>
        <strain evidence="1 2">1215</strain>
    </source>
</reference>
<sequence length="126" mass="14665">MKNMRILILGMFFIVGCSVKLERPEIKGFVYDKITKKPISNVEIITFNDGQIITESITDTLGMFYLKAIKSSHFLDFESGNDPKFYDIILKHRNYLTDSLQEKTRGSFINELKVYDTIFLSKKPRN</sequence>
<evidence type="ECO:0000313" key="2">
    <source>
        <dbReference type="Proteomes" id="UP000197768"/>
    </source>
</evidence>
<evidence type="ECO:0000313" key="1">
    <source>
        <dbReference type="EMBL" id="OWP83396.1"/>
    </source>
</evidence>
<dbReference type="SUPFAM" id="SSF49464">
    <property type="entry name" value="Carboxypeptidase regulatory domain-like"/>
    <property type="match status" value="1"/>
</dbReference>
<dbReference type="InterPro" id="IPR008969">
    <property type="entry name" value="CarboxyPept-like_regulatory"/>
</dbReference>
<dbReference type="PROSITE" id="PS51257">
    <property type="entry name" value="PROKAR_LIPOPROTEIN"/>
    <property type="match status" value="1"/>
</dbReference>
<protein>
    <recommendedName>
        <fullName evidence="3">Carboxypeptidase regulatory-like domain-containing protein</fullName>
    </recommendedName>
</protein>
<name>A0A246GGU6_9FLAO</name>
<gene>
    <name evidence="1" type="ORF">BWK59_10690</name>
</gene>
<dbReference type="Proteomes" id="UP000197768">
    <property type="component" value="Unassembled WGS sequence"/>
</dbReference>
<dbReference type="EMBL" id="MTCZ01000119">
    <property type="protein sequence ID" value="OWP83396.1"/>
    <property type="molecule type" value="Genomic_DNA"/>
</dbReference>